<dbReference type="Pfam" id="PF00903">
    <property type="entry name" value="Glyoxalase"/>
    <property type="match status" value="1"/>
</dbReference>
<name>A0ABS2HC39_9VIBR</name>
<sequence length="144" mass="15636">MEGRISIITLGVKDLDRSIKFYKEGLGLDTSAEYGAEIAFFKTAGTCLALYPLDKLAEEFPDRAVSIGNAQGSPVTLAHNTRSKDEVELVLAQAEAAGGTIIKPAQLVFWGGFSGYFQDPDGHLWEVAYADSWQFNDDGSLVIE</sequence>
<keyword evidence="3" id="KW-1185">Reference proteome</keyword>
<dbReference type="InterPro" id="IPR004360">
    <property type="entry name" value="Glyas_Fos-R_dOase_dom"/>
</dbReference>
<feature type="domain" description="VOC" evidence="1">
    <location>
        <begin position="4"/>
        <end position="130"/>
    </location>
</feature>
<evidence type="ECO:0000259" key="1">
    <source>
        <dbReference type="PROSITE" id="PS51819"/>
    </source>
</evidence>
<protein>
    <submittedName>
        <fullName evidence="2">VOC family protein</fullName>
    </submittedName>
</protein>
<dbReference type="CDD" id="cd07251">
    <property type="entry name" value="VOC_like"/>
    <property type="match status" value="1"/>
</dbReference>
<dbReference type="Gene3D" id="3.10.180.10">
    <property type="entry name" value="2,3-Dihydroxybiphenyl 1,2-Dioxygenase, domain 1"/>
    <property type="match status" value="1"/>
</dbReference>
<dbReference type="PANTHER" id="PTHR36503">
    <property type="entry name" value="BLR2520 PROTEIN"/>
    <property type="match status" value="1"/>
</dbReference>
<reference evidence="2 3" key="1">
    <citation type="submission" date="2021-02" db="EMBL/GenBank/DDBJ databases">
        <authorList>
            <person name="Park J.-S."/>
        </authorList>
    </citation>
    <scope>NUCLEOTIDE SEQUENCE [LARGE SCALE GENOMIC DNA]</scope>
    <source>
        <strain evidence="2 3">188UL20-2</strain>
    </source>
</reference>
<accession>A0ABS2HC39</accession>
<evidence type="ECO:0000313" key="3">
    <source>
        <dbReference type="Proteomes" id="UP000809621"/>
    </source>
</evidence>
<dbReference type="RefSeq" id="WP_205156783.1">
    <property type="nucleotide sequence ID" value="NZ_JAFEUM010000001.1"/>
</dbReference>
<proteinExistence type="predicted"/>
<dbReference type="PROSITE" id="PS51819">
    <property type="entry name" value="VOC"/>
    <property type="match status" value="1"/>
</dbReference>
<organism evidence="2 3">
    <name type="scientific">Vibrio ulleungensis</name>
    <dbReference type="NCBI Taxonomy" id="2807619"/>
    <lineage>
        <taxon>Bacteria</taxon>
        <taxon>Pseudomonadati</taxon>
        <taxon>Pseudomonadota</taxon>
        <taxon>Gammaproteobacteria</taxon>
        <taxon>Vibrionales</taxon>
        <taxon>Vibrionaceae</taxon>
        <taxon>Vibrio</taxon>
    </lineage>
</organism>
<dbReference type="SUPFAM" id="SSF54593">
    <property type="entry name" value="Glyoxalase/Bleomycin resistance protein/Dihydroxybiphenyl dioxygenase"/>
    <property type="match status" value="1"/>
</dbReference>
<gene>
    <name evidence="2" type="ORF">JQC93_01970</name>
</gene>
<dbReference type="PANTHER" id="PTHR36503:SF1">
    <property type="entry name" value="BLR2520 PROTEIN"/>
    <property type="match status" value="1"/>
</dbReference>
<comment type="caution">
    <text evidence="2">The sequence shown here is derived from an EMBL/GenBank/DDBJ whole genome shotgun (WGS) entry which is preliminary data.</text>
</comment>
<dbReference type="InterPro" id="IPR037523">
    <property type="entry name" value="VOC_core"/>
</dbReference>
<dbReference type="EMBL" id="JAFEUM010000001">
    <property type="protein sequence ID" value="MBM7035160.1"/>
    <property type="molecule type" value="Genomic_DNA"/>
</dbReference>
<dbReference type="Proteomes" id="UP000809621">
    <property type="component" value="Unassembled WGS sequence"/>
</dbReference>
<evidence type="ECO:0000313" key="2">
    <source>
        <dbReference type="EMBL" id="MBM7035160.1"/>
    </source>
</evidence>
<dbReference type="InterPro" id="IPR029068">
    <property type="entry name" value="Glyas_Bleomycin-R_OHBP_Dase"/>
</dbReference>